<name>A0A914YAT5_9BILA</name>
<dbReference type="GO" id="GO:0005254">
    <property type="term" value="F:chloride channel activity"/>
    <property type="evidence" value="ECO:0007669"/>
    <property type="project" value="UniProtKB-KW"/>
</dbReference>
<dbReference type="PANTHER" id="PTHR10736">
    <property type="entry name" value="BESTROPHIN"/>
    <property type="match status" value="1"/>
</dbReference>
<protein>
    <recommendedName>
        <fullName evidence="6">Bestrophin homolog</fullName>
    </recommendedName>
</protein>
<reference evidence="8" key="1">
    <citation type="submission" date="2022-11" db="UniProtKB">
        <authorList>
            <consortium name="WormBaseParasite"/>
        </authorList>
    </citation>
    <scope>IDENTIFICATION</scope>
</reference>
<feature type="transmembrane region" description="Helical" evidence="6">
    <location>
        <begin position="166"/>
        <end position="185"/>
    </location>
</feature>
<keyword evidence="6" id="KW-1003">Cell membrane</keyword>
<dbReference type="InterPro" id="IPR021134">
    <property type="entry name" value="Bestrophin-like"/>
</dbReference>
<comment type="subcellular location">
    <subcellularLocation>
        <location evidence="6">Cell membrane</location>
        <topology evidence="6">Multi-pass membrane protein</topology>
    </subcellularLocation>
    <subcellularLocation>
        <location evidence="1">Membrane</location>
    </subcellularLocation>
</comment>
<dbReference type="PANTHER" id="PTHR10736:SF58">
    <property type="entry name" value="BESTROPHIN HOMOLOG-RELATED"/>
    <property type="match status" value="1"/>
</dbReference>
<feature type="transmembrane region" description="Helical" evidence="6">
    <location>
        <begin position="197"/>
        <end position="217"/>
    </location>
</feature>
<keyword evidence="7" id="KW-1185">Reference proteome</keyword>
<evidence type="ECO:0000256" key="3">
    <source>
        <dbReference type="ARBA" id="ARBA00022989"/>
    </source>
</evidence>
<sequence>MTVSYASNVATSTSLSFLKLLFRWRGSVWKNCAREYIIWISAYFIVFTIFRHEHVSHEWQKTFTNTVQHLDGKLSYIPIVLLLGFFVTFVVDRWKRILANISFIEAPAYIICAYIDGTTDTVITARRNILRYLCLAQVLLLRDISMRVRKRFPTMKSLVDATYPQVAFCVVRAYLAICVLARQYVVEKPEDPIPTQGVAIFAVTLMTSLQVFFYLAWIKVAEELLNPLGEDDDDLECNYIIDHNFAIALQLADTYYRQKPSQKRDDFDSIVIPLYSEKTASNPQKGYRGSASTLNLTKSRFIKTHMIPRENYTPSHMPTQFIPHFEEIPPRLKRRLTHPISFRRRHERPRRMASETNLAKVSPVDPETVYKTFPERPQSFYNENQFAETYSFPPNNMRRSTIEEAETPRTPPTPFAPVNDSNFFAKSRRFNNDSFNLQKISRL</sequence>
<dbReference type="GO" id="GO:0034707">
    <property type="term" value="C:chloride channel complex"/>
    <property type="evidence" value="ECO:0007669"/>
    <property type="project" value="UniProtKB-KW"/>
</dbReference>
<dbReference type="AlphaFoldDB" id="A0A914YAT5"/>
<evidence type="ECO:0000256" key="4">
    <source>
        <dbReference type="ARBA" id="ARBA00023136"/>
    </source>
</evidence>
<accession>A0A914YAT5</accession>
<keyword evidence="3 6" id="KW-1133">Transmembrane helix</keyword>
<evidence type="ECO:0000256" key="1">
    <source>
        <dbReference type="ARBA" id="ARBA00004370"/>
    </source>
</evidence>
<keyword evidence="4 6" id="KW-0472">Membrane</keyword>
<proteinExistence type="inferred from homology"/>
<dbReference type="GO" id="GO:0005886">
    <property type="term" value="C:plasma membrane"/>
    <property type="evidence" value="ECO:0007669"/>
    <property type="project" value="UniProtKB-SubCell"/>
</dbReference>
<evidence type="ECO:0000313" key="7">
    <source>
        <dbReference type="Proteomes" id="UP000887577"/>
    </source>
</evidence>
<feature type="transmembrane region" description="Helical" evidence="6">
    <location>
        <begin position="74"/>
        <end position="91"/>
    </location>
</feature>
<evidence type="ECO:0000256" key="6">
    <source>
        <dbReference type="RuleBase" id="RU363126"/>
    </source>
</evidence>
<comment type="function">
    <text evidence="6">Forms chloride channels.</text>
</comment>
<evidence type="ECO:0000313" key="8">
    <source>
        <dbReference type="WBParaSite" id="PSU_v2.g1654.t1"/>
    </source>
</evidence>
<dbReference type="Proteomes" id="UP000887577">
    <property type="component" value="Unplaced"/>
</dbReference>
<dbReference type="WBParaSite" id="PSU_v2.g1654.t1">
    <property type="protein sequence ID" value="PSU_v2.g1654.t1"/>
    <property type="gene ID" value="PSU_v2.g1654"/>
</dbReference>
<keyword evidence="6" id="KW-0869">Chloride channel</keyword>
<evidence type="ECO:0000256" key="5">
    <source>
        <dbReference type="ARBA" id="ARBA00034769"/>
    </source>
</evidence>
<keyword evidence="6" id="KW-0813">Transport</keyword>
<feature type="transmembrane region" description="Helical" evidence="6">
    <location>
        <begin position="36"/>
        <end position="54"/>
    </location>
</feature>
<keyword evidence="6" id="KW-0868">Chloride</keyword>
<dbReference type="Pfam" id="PF01062">
    <property type="entry name" value="Bestrophin"/>
    <property type="match status" value="2"/>
</dbReference>
<keyword evidence="6" id="KW-0407">Ion channel</keyword>
<dbReference type="InterPro" id="IPR000615">
    <property type="entry name" value="Bestrophin"/>
</dbReference>
<comment type="similarity">
    <text evidence="5 6">Belongs to the anion channel-forming bestrophin (TC 1.A.46) family. Calcium-sensitive chloride channel subfamily.</text>
</comment>
<evidence type="ECO:0000256" key="2">
    <source>
        <dbReference type="ARBA" id="ARBA00022692"/>
    </source>
</evidence>
<keyword evidence="2 6" id="KW-0812">Transmembrane</keyword>
<keyword evidence="6" id="KW-0406">Ion transport</keyword>
<organism evidence="7 8">
    <name type="scientific">Panagrolaimus superbus</name>
    <dbReference type="NCBI Taxonomy" id="310955"/>
    <lineage>
        <taxon>Eukaryota</taxon>
        <taxon>Metazoa</taxon>
        <taxon>Ecdysozoa</taxon>
        <taxon>Nematoda</taxon>
        <taxon>Chromadorea</taxon>
        <taxon>Rhabditida</taxon>
        <taxon>Tylenchina</taxon>
        <taxon>Panagrolaimomorpha</taxon>
        <taxon>Panagrolaimoidea</taxon>
        <taxon>Panagrolaimidae</taxon>
        <taxon>Panagrolaimus</taxon>
    </lineage>
</organism>